<proteinExistence type="predicted"/>
<evidence type="ECO:0000313" key="1">
    <source>
        <dbReference type="EMBL" id="THF64370.1"/>
    </source>
</evidence>
<comment type="caution">
    <text evidence="1">The sequence shown here is derived from an EMBL/GenBank/DDBJ whole genome shotgun (WGS) entry which is preliminary data.</text>
</comment>
<dbReference type="PANTHER" id="PTHR47017:SF1">
    <property type="entry name" value="ACYL-COA"/>
    <property type="match status" value="1"/>
</dbReference>
<dbReference type="RefSeq" id="WP_136383559.1">
    <property type="nucleotide sequence ID" value="NZ_SSOD01000002.1"/>
</dbReference>
<reference evidence="1 2" key="1">
    <citation type="submission" date="2019-04" db="EMBL/GenBank/DDBJ databases">
        <title>Azoarcus rhizosphaerae sp. nov. isolated from rhizosphere of Ficus religiosa.</title>
        <authorList>
            <person name="Lin S.-Y."/>
            <person name="Hameed A."/>
            <person name="Hsu Y.-H."/>
            <person name="Young C.-C."/>
        </authorList>
    </citation>
    <scope>NUCLEOTIDE SEQUENCE [LARGE SCALE GENOMIC DNA]</scope>
    <source>
        <strain evidence="1 2">CC-YHH848</strain>
    </source>
</reference>
<dbReference type="PANTHER" id="PTHR47017">
    <property type="entry name" value="ACYL-COA"/>
    <property type="match status" value="1"/>
</dbReference>
<dbReference type="InterPro" id="IPR007434">
    <property type="entry name" value="FemAB-like"/>
</dbReference>
<dbReference type="GO" id="GO:0016740">
    <property type="term" value="F:transferase activity"/>
    <property type="evidence" value="ECO:0007669"/>
    <property type="project" value="UniProtKB-KW"/>
</dbReference>
<dbReference type="Proteomes" id="UP000307956">
    <property type="component" value="Unassembled WGS sequence"/>
</dbReference>
<evidence type="ECO:0000313" key="2">
    <source>
        <dbReference type="Proteomes" id="UP000307956"/>
    </source>
</evidence>
<accession>A0A4S4AWF9</accession>
<dbReference type="SUPFAM" id="SSF55729">
    <property type="entry name" value="Acyl-CoA N-acyltransferases (Nat)"/>
    <property type="match status" value="1"/>
</dbReference>
<dbReference type="AlphaFoldDB" id="A0A4S4AWF9"/>
<dbReference type="OrthoDB" id="9776898at2"/>
<dbReference type="InterPro" id="IPR016181">
    <property type="entry name" value="Acyl_CoA_acyltransferase"/>
</dbReference>
<sequence length="383" mass="42912">MSDLPPAPHALDGFHLLDGLAGVPAAAWDALAGGQPCLAHAYLHALEATGCVGGQTGWLPRHATLWRAGELVAAMPLYEKHHSWGEYVFDWAWAEAYARHGLAYYPKWLAALPFTPIPGPRLLGRSPADRRALLAAVLAMAADSGHSSFHLLFPEPDEAPWLEEAGLLLRRGVQFHWRNAGYRDFDDFLARLNHDKRKKIRQERRRAAAHGLTLRWLDGRSAQAADWAFFHHCYALTYALHRSTPYLNEDFFTTLARTLPDGVRLLLAERDGDPVAAAFFLCDHDALYGRYWGATEALPFLHFELCYYQAIEYCIAHGLARFEGGAQGEHKLARGLEPVVTVSAHWLRDARFADAVARFLARERGGIDAYLDELEERLPFRAG</sequence>
<dbReference type="Gene3D" id="3.40.630.30">
    <property type="match status" value="1"/>
</dbReference>
<keyword evidence="1" id="KW-0808">Transferase</keyword>
<organism evidence="1 2">
    <name type="scientific">Pseudothauera rhizosphaerae</name>
    <dbReference type="NCBI Taxonomy" id="2565932"/>
    <lineage>
        <taxon>Bacteria</taxon>
        <taxon>Pseudomonadati</taxon>
        <taxon>Pseudomonadota</taxon>
        <taxon>Betaproteobacteria</taxon>
        <taxon>Rhodocyclales</taxon>
        <taxon>Zoogloeaceae</taxon>
        <taxon>Pseudothauera</taxon>
    </lineage>
</organism>
<protein>
    <submittedName>
        <fullName evidence="1">N-acetyltransferase</fullName>
    </submittedName>
</protein>
<dbReference type="EMBL" id="SSOD01000002">
    <property type="protein sequence ID" value="THF64370.1"/>
    <property type="molecule type" value="Genomic_DNA"/>
</dbReference>
<dbReference type="Pfam" id="PF04339">
    <property type="entry name" value="FemAB_like"/>
    <property type="match status" value="1"/>
</dbReference>
<keyword evidence="2" id="KW-1185">Reference proteome</keyword>
<name>A0A4S4AWF9_9RHOO</name>
<gene>
    <name evidence="1" type="ORF">E6O51_03415</name>
</gene>